<organism evidence="1 2">
    <name type="scientific">Rhodococcus rhodochrous J45</name>
    <dbReference type="NCBI Taxonomy" id="935266"/>
    <lineage>
        <taxon>Bacteria</taxon>
        <taxon>Bacillati</taxon>
        <taxon>Actinomycetota</taxon>
        <taxon>Actinomycetes</taxon>
        <taxon>Mycobacteriales</taxon>
        <taxon>Nocardiaceae</taxon>
        <taxon>Rhodococcus</taxon>
    </lineage>
</organism>
<protein>
    <submittedName>
        <fullName evidence="1">Putative PD-(D/E)XK family protein DUF4420</fullName>
    </submittedName>
</protein>
<dbReference type="Proteomes" id="UP000317573">
    <property type="component" value="Unassembled WGS sequence"/>
</dbReference>
<comment type="caution">
    <text evidence="1">The sequence shown here is derived from an EMBL/GenBank/DDBJ whole genome shotgun (WGS) entry which is preliminary data.</text>
</comment>
<dbReference type="Pfam" id="PF14390">
    <property type="entry name" value="DUF4420"/>
    <property type="match status" value="1"/>
</dbReference>
<dbReference type="RefSeq" id="WP_145691962.1">
    <property type="nucleotide sequence ID" value="NZ_VLJT01000020.1"/>
</dbReference>
<dbReference type="EMBL" id="VLJT01000020">
    <property type="protein sequence ID" value="TWH16656.1"/>
    <property type="molecule type" value="Genomic_DNA"/>
</dbReference>
<name>A0A562E3R1_RHORH</name>
<reference evidence="1 2" key="1">
    <citation type="submission" date="2019-07" db="EMBL/GenBank/DDBJ databases">
        <title>Genome sequencing of lignin-degrading bacterial isolates.</title>
        <authorList>
            <person name="Gladden J."/>
        </authorList>
    </citation>
    <scope>NUCLEOTIDE SEQUENCE [LARGE SCALE GENOMIC DNA]</scope>
    <source>
        <strain evidence="1 2">J45</strain>
    </source>
</reference>
<dbReference type="AlphaFoldDB" id="A0A562E3R1"/>
<sequence length="339" mass="36911">MPVADLVQILVEHWSALEADSPTASNHLRSSELPVLCDSGAVLAAVDSEGLRHILVPLEARQRVGRRVDGVNLTVVETALETTNTFARYADVCCADRSLNDLFSEVCSDILIAIEGAPGKALTATNTVIARWRSLFDSSRTLLGEARLSGLFAELWTLRDLMLRSPSAALSWTGPGGYCHDFSAGRSAVEVKSTTTTESRTVRIHGLDQLDAPHDGKLHLRWMRLAARSDGTSLGEIVDELLSLTDDPPSFLDKLDSSGFRIADRNWYQHNRFVIVDDRWFEVDKSFPKLSLSQLTAAGIPVSVSDVEYSIEIPDGSYGSLSSGAIEDLIEKLVEGLAG</sequence>
<evidence type="ECO:0000313" key="1">
    <source>
        <dbReference type="EMBL" id="TWH16656.1"/>
    </source>
</evidence>
<gene>
    <name evidence="1" type="ORF">L618_002200000660</name>
</gene>
<evidence type="ECO:0000313" key="2">
    <source>
        <dbReference type="Proteomes" id="UP000317573"/>
    </source>
</evidence>
<proteinExistence type="predicted"/>
<dbReference type="InterPro" id="IPR025534">
    <property type="entry name" value="DUF4420"/>
</dbReference>
<accession>A0A562E3R1</accession>